<keyword evidence="3 5" id="KW-1133">Transmembrane helix</keyword>
<evidence type="ECO:0000256" key="3">
    <source>
        <dbReference type="ARBA" id="ARBA00022989"/>
    </source>
</evidence>
<gene>
    <name evidence="6" type="ORF">B1A_08514</name>
</gene>
<accession>T1CGG2</accession>
<feature type="transmembrane region" description="Helical" evidence="5">
    <location>
        <begin position="20"/>
        <end position="46"/>
    </location>
</feature>
<keyword evidence="4 5" id="KW-0472">Membrane</keyword>
<evidence type="ECO:0000313" key="6">
    <source>
        <dbReference type="EMBL" id="EQD65419.1"/>
    </source>
</evidence>
<dbReference type="GO" id="GO:0009060">
    <property type="term" value="P:aerobic respiration"/>
    <property type="evidence" value="ECO:0007669"/>
    <property type="project" value="TreeGrafter"/>
</dbReference>
<evidence type="ECO:0000256" key="2">
    <source>
        <dbReference type="ARBA" id="ARBA00022692"/>
    </source>
</evidence>
<dbReference type="PANTHER" id="PTHR11432">
    <property type="entry name" value="NADH DEHYDROGENASE SUBUNIT 1"/>
    <property type="match status" value="1"/>
</dbReference>
<organism evidence="6">
    <name type="scientific">mine drainage metagenome</name>
    <dbReference type="NCBI Taxonomy" id="410659"/>
    <lineage>
        <taxon>unclassified sequences</taxon>
        <taxon>metagenomes</taxon>
        <taxon>ecological metagenomes</taxon>
    </lineage>
</organism>
<dbReference type="AlphaFoldDB" id="T1CGG2"/>
<dbReference type="PROSITE" id="PS00667">
    <property type="entry name" value="COMPLEX1_ND1_1"/>
    <property type="match status" value="1"/>
</dbReference>
<evidence type="ECO:0000256" key="5">
    <source>
        <dbReference type="SAM" id="Phobius"/>
    </source>
</evidence>
<dbReference type="PANTHER" id="PTHR11432:SF3">
    <property type="entry name" value="NADH-UBIQUINONE OXIDOREDUCTASE CHAIN 1"/>
    <property type="match status" value="1"/>
</dbReference>
<name>T1CGG2_9ZZZZ</name>
<reference evidence="6" key="1">
    <citation type="submission" date="2013-08" db="EMBL/GenBank/DDBJ databases">
        <authorList>
            <person name="Mendez C."/>
            <person name="Richter M."/>
            <person name="Ferrer M."/>
            <person name="Sanchez J."/>
        </authorList>
    </citation>
    <scope>NUCLEOTIDE SEQUENCE</scope>
</reference>
<evidence type="ECO:0000256" key="1">
    <source>
        <dbReference type="ARBA" id="ARBA00004141"/>
    </source>
</evidence>
<keyword evidence="2 5" id="KW-0812">Transmembrane</keyword>
<dbReference type="InterPro" id="IPR001694">
    <property type="entry name" value="NADH_UbQ_OxRdtase_su1/FPO"/>
</dbReference>
<dbReference type="GO" id="GO:0003954">
    <property type="term" value="F:NADH dehydrogenase activity"/>
    <property type="evidence" value="ECO:0007669"/>
    <property type="project" value="TreeGrafter"/>
</dbReference>
<sequence length="101" mass="11371">MSIFSRIQQILSPLGHNLSLAGSFFIETIVVLVFAVTVIAGMVYFFRKYMAKVQNRIGPNRVGKFGILQVMADGLKLMQKESIFPDGRNDFPYKIAPIIVF</sequence>
<reference evidence="6" key="2">
    <citation type="journal article" date="2014" name="ISME J.">
        <title>Microbial stratification in low pH oxic and suboxic macroscopic growths along an acid mine drainage.</title>
        <authorList>
            <person name="Mendez-Garcia C."/>
            <person name="Mesa V."/>
            <person name="Sprenger R.R."/>
            <person name="Richter M."/>
            <person name="Diez M.S."/>
            <person name="Solano J."/>
            <person name="Bargiela R."/>
            <person name="Golyshina O.V."/>
            <person name="Manteca A."/>
            <person name="Ramos J.L."/>
            <person name="Gallego J.R."/>
            <person name="Llorente I."/>
            <person name="Martins Dos Santos V.A."/>
            <person name="Jensen O.N."/>
            <person name="Pelaez A.I."/>
            <person name="Sanchez J."/>
            <person name="Ferrer M."/>
        </authorList>
    </citation>
    <scope>NUCLEOTIDE SEQUENCE</scope>
</reference>
<proteinExistence type="predicted"/>
<comment type="caution">
    <text evidence="6">The sequence shown here is derived from an EMBL/GenBank/DDBJ whole genome shotgun (WGS) entry which is preliminary data.</text>
</comment>
<dbReference type="InterPro" id="IPR018086">
    <property type="entry name" value="NADH_UbQ_OxRdtase_su1_CS"/>
</dbReference>
<dbReference type="Pfam" id="PF00146">
    <property type="entry name" value="NADHdh"/>
    <property type="match status" value="1"/>
</dbReference>
<dbReference type="GO" id="GO:0016020">
    <property type="term" value="C:membrane"/>
    <property type="evidence" value="ECO:0007669"/>
    <property type="project" value="UniProtKB-SubCell"/>
</dbReference>
<dbReference type="EMBL" id="AUZX01006077">
    <property type="protein sequence ID" value="EQD65419.1"/>
    <property type="molecule type" value="Genomic_DNA"/>
</dbReference>
<evidence type="ECO:0000256" key="4">
    <source>
        <dbReference type="ARBA" id="ARBA00023136"/>
    </source>
</evidence>
<comment type="subcellular location">
    <subcellularLocation>
        <location evidence="1">Membrane</location>
        <topology evidence="1">Multi-pass membrane protein</topology>
    </subcellularLocation>
</comment>
<protein>
    <submittedName>
        <fullName evidence="6">NADH dehydrogenase subunit H</fullName>
    </submittedName>
</protein>
<feature type="non-terminal residue" evidence="6">
    <location>
        <position position="101"/>
    </location>
</feature>